<dbReference type="AlphaFoldDB" id="A0A1M6CH42"/>
<name>A0A1M6CH42_9BACE</name>
<sequence>METKGKGVLLCVLSGMLLFAGVVMLSSCGGGKSSQSGPTLEGAKQAFETYIQEMQHGNAREAVRTRCRGTIKENMQNTIAMMDLMGGDEAPGYFKNYKGVVKAELLPDYSDIALIVADLGDGGELMSYVLHFDVSEEWKIYYAESKDLTLIKGFINDEMLQSIGIFTITDSEAEDYLN</sequence>
<dbReference type="GeneID" id="92711192"/>
<dbReference type="Proteomes" id="UP000184192">
    <property type="component" value="Unassembled WGS sequence"/>
</dbReference>
<protein>
    <submittedName>
        <fullName evidence="1">Uncharacterized protein</fullName>
    </submittedName>
</protein>
<accession>A0A1M6CH42</accession>
<organism evidence="1 2">
    <name type="scientific">Bacteroides stercorirosoris</name>
    <dbReference type="NCBI Taxonomy" id="871324"/>
    <lineage>
        <taxon>Bacteria</taxon>
        <taxon>Pseudomonadati</taxon>
        <taxon>Bacteroidota</taxon>
        <taxon>Bacteroidia</taxon>
        <taxon>Bacteroidales</taxon>
        <taxon>Bacteroidaceae</taxon>
        <taxon>Bacteroides</taxon>
    </lineage>
</organism>
<gene>
    <name evidence="1" type="ORF">SAMN05444350_104140</name>
</gene>
<evidence type="ECO:0000313" key="2">
    <source>
        <dbReference type="Proteomes" id="UP000184192"/>
    </source>
</evidence>
<dbReference type="PROSITE" id="PS51257">
    <property type="entry name" value="PROKAR_LIPOPROTEIN"/>
    <property type="match status" value="1"/>
</dbReference>
<dbReference type="EMBL" id="FQZN01000004">
    <property type="protein sequence ID" value="SHI60243.1"/>
    <property type="molecule type" value="Genomic_DNA"/>
</dbReference>
<keyword evidence="2" id="KW-1185">Reference proteome</keyword>
<evidence type="ECO:0000313" key="1">
    <source>
        <dbReference type="EMBL" id="SHI60243.1"/>
    </source>
</evidence>
<dbReference type="RefSeq" id="WP_025831106.1">
    <property type="nucleotide sequence ID" value="NZ_FQZN01000004.1"/>
</dbReference>
<reference evidence="2" key="1">
    <citation type="submission" date="2016-11" db="EMBL/GenBank/DDBJ databases">
        <authorList>
            <person name="Varghese N."/>
            <person name="Submissions S."/>
        </authorList>
    </citation>
    <scope>NUCLEOTIDE SEQUENCE [LARGE SCALE GENOMIC DNA]</scope>
    <source>
        <strain evidence="2">DSM 26884</strain>
    </source>
</reference>
<proteinExistence type="predicted"/>